<dbReference type="InterPro" id="IPR021257">
    <property type="entry name" value="DUF2809"/>
</dbReference>
<dbReference type="EMBL" id="JACIHU010000011">
    <property type="protein sequence ID" value="MBB4482184.1"/>
    <property type="molecule type" value="Genomic_DNA"/>
</dbReference>
<dbReference type="AlphaFoldDB" id="A0A7W6ZKX4"/>
<keyword evidence="1" id="KW-0472">Membrane</keyword>
<gene>
    <name evidence="2" type="ORF">GGE46_004787</name>
    <name evidence="3" type="ORF">GGE57_004784</name>
</gene>
<dbReference type="Proteomes" id="UP000523431">
    <property type="component" value="Unassembled WGS sequence"/>
</dbReference>
<feature type="transmembrane region" description="Helical" evidence="1">
    <location>
        <begin position="114"/>
        <end position="133"/>
    </location>
</feature>
<dbReference type="Proteomes" id="UP000557344">
    <property type="component" value="Unassembled WGS sequence"/>
</dbReference>
<dbReference type="EMBL" id="JACIID010000011">
    <property type="protein sequence ID" value="MBB4538013.1"/>
    <property type="molecule type" value="Genomic_DNA"/>
</dbReference>
<keyword evidence="1" id="KW-0812">Transmembrane</keyword>
<feature type="transmembrane region" description="Helical" evidence="1">
    <location>
        <begin position="74"/>
        <end position="94"/>
    </location>
</feature>
<protein>
    <submittedName>
        <fullName evidence="3">Putative membrane protein</fullName>
    </submittedName>
</protein>
<evidence type="ECO:0000313" key="2">
    <source>
        <dbReference type="EMBL" id="MBB4482184.1"/>
    </source>
</evidence>
<dbReference type="Pfam" id="PF10990">
    <property type="entry name" value="DUF2809"/>
    <property type="match status" value="1"/>
</dbReference>
<evidence type="ECO:0000256" key="1">
    <source>
        <dbReference type="SAM" id="Phobius"/>
    </source>
</evidence>
<evidence type="ECO:0000313" key="5">
    <source>
        <dbReference type="Proteomes" id="UP000557344"/>
    </source>
</evidence>
<evidence type="ECO:0000313" key="4">
    <source>
        <dbReference type="Proteomes" id="UP000523431"/>
    </source>
</evidence>
<organism evidence="3 4">
    <name type="scientific">Rhizobium etli</name>
    <dbReference type="NCBI Taxonomy" id="29449"/>
    <lineage>
        <taxon>Bacteria</taxon>
        <taxon>Pseudomonadati</taxon>
        <taxon>Pseudomonadota</taxon>
        <taxon>Alphaproteobacteria</taxon>
        <taxon>Hyphomicrobiales</taxon>
        <taxon>Rhizobiaceae</taxon>
        <taxon>Rhizobium/Agrobacterium group</taxon>
        <taxon>Rhizobium</taxon>
    </lineage>
</organism>
<feature type="transmembrane region" description="Helical" evidence="1">
    <location>
        <begin position="46"/>
        <end position="67"/>
    </location>
</feature>
<reference evidence="4 5" key="1">
    <citation type="submission" date="2020-08" db="EMBL/GenBank/DDBJ databases">
        <title>Genomic Encyclopedia of Type Strains, Phase IV (KMG-V): Genome sequencing to study the core and pangenomes of soil and plant-associated prokaryotes.</title>
        <authorList>
            <person name="Whitman W."/>
        </authorList>
    </citation>
    <scope>NUCLEOTIDE SEQUENCE [LARGE SCALE GENOMIC DNA]</scope>
    <source>
        <strain evidence="2 5">SEMIA 471</strain>
        <strain evidence="3 4">SEMIA 489</strain>
    </source>
</reference>
<accession>A0A7W6ZKX4</accession>
<comment type="caution">
    <text evidence="3">The sequence shown here is derived from an EMBL/GenBank/DDBJ whole genome shotgun (WGS) entry which is preliminary data.</text>
</comment>
<name>A0A7W6ZKX4_RHIET</name>
<sequence>MKGVFRHMLGRMQAQRFAALLLIIVFGLTLRRFGYSAGLPFFLVKYGGSLLWGSMVYVLLALAVTALTARMPPAGIAALALAVAICVEFFRLYHTPGLDAFRLTTAGVLLLGRVFSPWNILAYAIGIAAAYAFDPAHRPSSPERR</sequence>
<proteinExistence type="predicted"/>
<evidence type="ECO:0000313" key="3">
    <source>
        <dbReference type="EMBL" id="MBB4538013.1"/>
    </source>
</evidence>
<keyword evidence="1" id="KW-1133">Transmembrane helix</keyword>